<dbReference type="FunFam" id="3.20.20.70:FF:000011">
    <property type="entry name" value="Biotin synthase"/>
    <property type="match status" value="1"/>
</dbReference>
<dbReference type="GO" id="GO:0051539">
    <property type="term" value="F:4 iron, 4 sulfur cluster binding"/>
    <property type="evidence" value="ECO:0007669"/>
    <property type="project" value="UniProtKB-KW"/>
</dbReference>
<dbReference type="InterPro" id="IPR024177">
    <property type="entry name" value="Biotin_synthase"/>
</dbReference>
<sequence>MAFRLLSPKNNKLVSVKLLSITPVRELATATPTYTRPLSAAGLFASGHMRNDWTKKEIKSIYDSPIMDLLYFGAKVHRENFDPLAVQQCTLLSIKTGGCSEDCSYCPQSSKYKTPVKASKLLDNDEVLVAARKAKEAGSTRFCMGAAWRDLNGRKSNFNKILGYVKEIRSMDMEVCCTLGMLDESQAKALKEAGLTAYNHNLDTSREYYPKIITTRTYDERLETISNVREAGISVCSGGIIGLGETPEDRVGMLHTLATMPQHPESVPINALVQVEGTPLEKQEPVSIWEMVRMISTARIVMPKSMVRLSAGRIRFSQPEQALCFFAGANSIFTGDKLLTTDNNDFNADQEMFKTLGLIPKPPNFDQGTSPSNKIKIDEVQEKQIQNIL</sequence>
<dbReference type="GO" id="GO:0051537">
    <property type="term" value="F:2 iron, 2 sulfur cluster binding"/>
    <property type="evidence" value="ECO:0007669"/>
    <property type="project" value="UniProtKB-KW"/>
</dbReference>
<comment type="similarity">
    <text evidence="2">Belongs to the radical SAM superfamily. Biotin synthase family.</text>
</comment>
<dbReference type="PROSITE" id="PS51918">
    <property type="entry name" value="RADICAL_SAM"/>
    <property type="match status" value="1"/>
</dbReference>
<evidence type="ECO:0000259" key="14">
    <source>
        <dbReference type="PROSITE" id="PS51918"/>
    </source>
</evidence>
<dbReference type="SMART" id="SM00876">
    <property type="entry name" value="BATS"/>
    <property type="match status" value="1"/>
</dbReference>
<dbReference type="Gene3D" id="3.20.20.70">
    <property type="entry name" value="Aldolase class I"/>
    <property type="match status" value="1"/>
</dbReference>
<evidence type="ECO:0000256" key="9">
    <source>
        <dbReference type="ARBA" id="ARBA00022756"/>
    </source>
</evidence>
<dbReference type="EMBL" id="BLAL01000028">
    <property type="protein sequence ID" value="GES77061.1"/>
    <property type="molecule type" value="Genomic_DNA"/>
</dbReference>
<keyword evidence="7 13" id="KW-0001">2Fe-2S</keyword>
<dbReference type="GO" id="GO:0004076">
    <property type="term" value="F:biotin synthase activity"/>
    <property type="evidence" value="ECO:0007669"/>
    <property type="project" value="UniProtKB-EC"/>
</dbReference>
<dbReference type="SUPFAM" id="SSF102114">
    <property type="entry name" value="Radical SAM enzymes"/>
    <property type="match status" value="1"/>
</dbReference>
<evidence type="ECO:0000256" key="5">
    <source>
        <dbReference type="ARBA" id="ARBA00022679"/>
    </source>
</evidence>
<comment type="caution">
    <text evidence="15">The sequence shown here is derived from an EMBL/GenBank/DDBJ whole genome shotgun (WGS) entry which is preliminary data.</text>
</comment>
<dbReference type="Pfam" id="PF04055">
    <property type="entry name" value="Radical_SAM"/>
    <property type="match status" value="1"/>
</dbReference>
<dbReference type="UniPathway" id="UPA00078">
    <property type="reaction ID" value="UER00162"/>
</dbReference>
<comment type="cofactor">
    <cofactor evidence="13">
        <name>[4Fe-4S] cluster</name>
        <dbReference type="ChEBI" id="CHEBI:49883"/>
    </cofactor>
    <text evidence="13">Binds 1 [4Fe-4S] cluster. The cluster is coordinated with 3 cysteines and an exchangeable S-adenosyl-L-methionine.</text>
</comment>
<dbReference type="InterPro" id="IPR002684">
    <property type="entry name" value="Biotin_synth/BioAB"/>
</dbReference>
<keyword evidence="8 13" id="KW-0479">Metal-binding</keyword>
<gene>
    <name evidence="16" type="ORF">RCL2_000444800</name>
    <name evidence="15" type="ORF">RclHR1_05930013</name>
</gene>
<feature type="binding site" evidence="13">
    <location>
        <position position="103"/>
    </location>
    <ligand>
        <name>[4Fe-4S] cluster</name>
        <dbReference type="ChEBI" id="CHEBI:49883"/>
        <note>4Fe-4S-S-AdoMet</note>
    </ligand>
</feature>
<dbReference type="SFLD" id="SFLDF00272">
    <property type="entry name" value="biotin_synthase"/>
    <property type="match status" value="1"/>
</dbReference>
<comment type="cofactor">
    <cofactor evidence="13">
        <name>[2Fe-2S] cluster</name>
        <dbReference type="ChEBI" id="CHEBI:190135"/>
    </cofactor>
    <text evidence="13">Binds 1 [2Fe-2S] cluster. The cluster is coordinated with 3 cysteines and 1 arginine.</text>
</comment>
<evidence type="ECO:0000313" key="17">
    <source>
        <dbReference type="Proteomes" id="UP000247702"/>
    </source>
</evidence>
<dbReference type="GO" id="GO:0009102">
    <property type="term" value="P:biotin biosynthetic process"/>
    <property type="evidence" value="ECO:0007669"/>
    <property type="project" value="UniProtKB-UniPathway"/>
</dbReference>
<dbReference type="InterPro" id="IPR007197">
    <property type="entry name" value="rSAM"/>
</dbReference>
<evidence type="ECO:0000256" key="10">
    <source>
        <dbReference type="ARBA" id="ARBA00023004"/>
    </source>
</evidence>
<dbReference type="Proteomes" id="UP000247702">
    <property type="component" value="Unassembled WGS sequence"/>
</dbReference>
<feature type="binding site" evidence="13">
    <location>
        <position position="236"/>
    </location>
    <ligand>
        <name>[2Fe-2S] cluster</name>
        <dbReference type="ChEBI" id="CHEBI:190135"/>
    </ligand>
</feature>
<keyword evidence="4 13" id="KW-0004">4Fe-4S</keyword>
<evidence type="ECO:0000256" key="4">
    <source>
        <dbReference type="ARBA" id="ARBA00022485"/>
    </source>
</evidence>
<protein>
    <recommendedName>
        <fullName evidence="3">biotin synthase</fullName>
        <ecNumber evidence="3">2.8.1.6</ecNumber>
    </recommendedName>
</protein>
<dbReference type="InterPro" id="IPR006638">
    <property type="entry name" value="Elp3/MiaA/NifB-like_rSAM"/>
</dbReference>
<comment type="pathway">
    <text evidence="1">Cofactor biosynthesis; biotin biosynthesis; biotin from 7,8-diaminononanoate: step 2/2.</text>
</comment>
<keyword evidence="11 13" id="KW-0411">Iron-sulfur</keyword>
<dbReference type="InterPro" id="IPR013785">
    <property type="entry name" value="Aldolase_TIM"/>
</dbReference>
<keyword evidence="5" id="KW-0808">Transferase</keyword>
<evidence type="ECO:0000256" key="8">
    <source>
        <dbReference type="ARBA" id="ARBA00022723"/>
    </source>
</evidence>
<dbReference type="Pfam" id="PF06968">
    <property type="entry name" value="BATS"/>
    <property type="match status" value="1"/>
</dbReference>
<dbReference type="OrthoDB" id="2414104at2759"/>
<evidence type="ECO:0000313" key="16">
    <source>
        <dbReference type="EMBL" id="GES77061.1"/>
    </source>
</evidence>
<accession>A0A2Z6RVL8</accession>
<feature type="binding site" evidence="13">
    <location>
        <position position="308"/>
    </location>
    <ligand>
        <name>[2Fe-2S] cluster</name>
        <dbReference type="ChEBI" id="CHEBI:190135"/>
    </ligand>
</feature>
<dbReference type="InterPro" id="IPR058240">
    <property type="entry name" value="rSAM_sf"/>
</dbReference>
<keyword evidence="17" id="KW-1185">Reference proteome</keyword>
<feature type="domain" description="Radical SAM core" evidence="14">
    <location>
        <begin position="84"/>
        <end position="313"/>
    </location>
</feature>
<dbReference type="AlphaFoldDB" id="A0A2Z6RVL8"/>
<feature type="binding site" evidence="13">
    <location>
        <position position="143"/>
    </location>
    <ligand>
        <name>[2Fe-2S] cluster</name>
        <dbReference type="ChEBI" id="CHEBI:190135"/>
    </ligand>
</feature>
<feature type="binding site" evidence="13">
    <location>
        <position position="106"/>
    </location>
    <ligand>
        <name>[4Fe-4S] cluster</name>
        <dbReference type="ChEBI" id="CHEBI:49883"/>
        <note>4Fe-4S-S-AdoMet</note>
    </ligand>
</feature>
<dbReference type="SMART" id="SM00729">
    <property type="entry name" value="Elp3"/>
    <property type="match status" value="1"/>
</dbReference>
<feature type="binding site" evidence="13">
    <location>
        <position position="99"/>
    </location>
    <ligand>
        <name>[4Fe-4S] cluster</name>
        <dbReference type="ChEBI" id="CHEBI:49883"/>
        <note>4Fe-4S-S-AdoMet</note>
    </ligand>
</feature>
<evidence type="ECO:0000256" key="13">
    <source>
        <dbReference type="PIRSR" id="PIRSR001619-1"/>
    </source>
</evidence>
<evidence type="ECO:0000256" key="11">
    <source>
        <dbReference type="ARBA" id="ARBA00023014"/>
    </source>
</evidence>
<evidence type="ECO:0000256" key="2">
    <source>
        <dbReference type="ARBA" id="ARBA00010765"/>
    </source>
</evidence>
<dbReference type="HAMAP" id="MF_01694">
    <property type="entry name" value="BioB"/>
    <property type="match status" value="1"/>
</dbReference>
<dbReference type="NCBIfam" id="TIGR00433">
    <property type="entry name" value="bioB"/>
    <property type="match status" value="1"/>
</dbReference>
<dbReference type="GO" id="GO:0046872">
    <property type="term" value="F:metal ion binding"/>
    <property type="evidence" value="ECO:0007669"/>
    <property type="project" value="UniProtKB-KW"/>
</dbReference>
<dbReference type="InterPro" id="IPR010722">
    <property type="entry name" value="BATS_dom"/>
</dbReference>
<evidence type="ECO:0000256" key="3">
    <source>
        <dbReference type="ARBA" id="ARBA00012236"/>
    </source>
</evidence>
<proteinExistence type="inferred from homology"/>
<reference evidence="16" key="2">
    <citation type="submission" date="2019-10" db="EMBL/GenBank/DDBJ databases">
        <title>Conservation and host-specific expression of non-tandemly repeated heterogenous ribosome RNA gene in arbuscular mycorrhizal fungi.</title>
        <authorList>
            <person name="Maeda T."/>
            <person name="Kobayashi Y."/>
            <person name="Nakagawa T."/>
            <person name="Ezawa T."/>
            <person name="Yamaguchi K."/>
            <person name="Bino T."/>
            <person name="Nishimoto Y."/>
            <person name="Shigenobu S."/>
            <person name="Kawaguchi M."/>
        </authorList>
    </citation>
    <scope>NUCLEOTIDE SEQUENCE</scope>
    <source>
        <strain evidence="16">HR1</strain>
    </source>
</reference>
<dbReference type="PANTHER" id="PTHR22976:SF2">
    <property type="entry name" value="BIOTIN SYNTHASE, MITOCHONDRIAL"/>
    <property type="match status" value="1"/>
</dbReference>
<name>A0A2Z6RVL8_9GLOM</name>
<evidence type="ECO:0000313" key="15">
    <source>
        <dbReference type="EMBL" id="GBC04903.1"/>
    </source>
</evidence>
<keyword evidence="9" id="KW-0093">Biotin biosynthesis</keyword>
<feature type="binding site" evidence="13">
    <location>
        <position position="176"/>
    </location>
    <ligand>
        <name>[2Fe-2S] cluster</name>
        <dbReference type="ChEBI" id="CHEBI:190135"/>
    </ligand>
</feature>
<dbReference type="PIRSF" id="PIRSF001619">
    <property type="entry name" value="Biotin_synth"/>
    <property type="match status" value="1"/>
</dbReference>
<dbReference type="SFLD" id="SFLDG01278">
    <property type="entry name" value="biotin_synthase_like"/>
    <property type="match status" value="1"/>
</dbReference>
<evidence type="ECO:0000256" key="12">
    <source>
        <dbReference type="ARBA" id="ARBA00034078"/>
    </source>
</evidence>
<evidence type="ECO:0000256" key="1">
    <source>
        <dbReference type="ARBA" id="ARBA00004942"/>
    </source>
</evidence>
<evidence type="ECO:0000256" key="7">
    <source>
        <dbReference type="ARBA" id="ARBA00022714"/>
    </source>
</evidence>
<evidence type="ECO:0000256" key="6">
    <source>
        <dbReference type="ARBA" id="ARBA00022691"/>
    </source>
</evidence>
<dbReference type="STRING" id="94130.A0A2Z6RVL8"/>
<dbReference type="CDD" id="cd01335">
    <property type="entry name" value="Radical_SAM"/>
    <property type="match status" value="1"/>
</dbReference>
<dbReference type="SFLD" id="SFLDG01060">
    <property type="entry name" value="BATS_domain_containing"/>
    <property type="match status" value="1"/>
</dbReference>
<dbReference type="SFLD" id="SFLDS00029">
    <property type="entry name" value="Radical_SAM"/>
    <property type="match status" value="1"/>
</dbReference>
<dbReference type="Proteomes" id="UP000615446">
    <property type="component" value="Unassembled WGS sequence"/>
</dbReference>
<comment type="cofactor">
    <cofactor evidence="12">
        <name>[2Fe-2S] cluster</name>
        <dbReference type="ChEBI" id="CHEBI:190135"/>
    </cofactor>
</comment>
<dbReference type="PANTHER" id="PTHR22976">
    <property type="entry name" value="BIOTIN SYNTHASE"/>
    <property type="match status" value="1"/>
</dbReference>
<keyword evidence="6 13" id="KW-0949">S-adenosyl-L-methionine</keyword>
<dbReference type="GO" id="GO:0005739">
    <property type="term" value="C:mitochondrion"/>
    <property type="evidence" value="ECO:0007669"/>
    <property type="project" value="TreeGrafter"/>
</dbReference>
<organism evidence="15 17">
    <name type="scientific">Rhizophagus clarus</name>
    <dbReference type="NCBI Taxonomy" id="94130"/>
    <lineage>
        <taxon>Eukaryota</taxon>
        <taxon>Fungi</taxon>
        <taxon>Fungi incertae sedis</taxon>
        <taxon>Mucoromycota</taxon>
        <taxon>Glomeromycotina</taxon>
        <taxon>Glomeromycetes</taxon>
        <taxon>Glomerales</taxon>
        <taxon>Glomeraceae</taxon>
        <taxon>Rhizophagus</taxon>
    </lineage>
</organism>
<reference evidence="15 17" key="1">
    <citation type="submission" date="2017-11" db="EMBL/GenBank/DDBJ databases">
        <title>The genome of Rhizophagus clarus HR1 reveals common genetic basis of auxotrophy among arbuscular mycorrhizal fungi.</title>
        <authorList>
            <person name="Kobayashi Y."/>
        </authorList>
    </citation>
    <scope>NUCLEOTIDE SEQUENCE [LARGE SCALE GENOMIC DNA]</scope>
    <source>
        <strain evidence="15 17">HR1</strain>
    </source>
</reference>
<dbReference type="EC" id="2.8.1.6" evidence="3"/>
<dbReference type="EMBL" id="BEXD01003974">
    <property type="protein sequence ID" value="GBC04903.1"/>
    <property type="molecule type" value="Genomic_DNA"/>
</dbReference>
<keyword evidence="10 13" id="KW-0408">Iron</keyword>